<dbReference type="InterPro" id="IPR036998">
    <property type="entry name" value="Porin_LamB_sf"/>
</dbReference>
<accession>A0A1Y6ISP3</accession>
<dbReference type="OrthoDB" id="5862246at2"/>
<organism evidence="3 4">
    <name type="scientific">Vibrio mangrovi</name>
    <dbReference type="NCBI Taxonomy" id="474394"/>
    <lineage>
        <taxon>Bacteria</taxon>
        <taxon>Pseudomonadati</taxon>
        <taxon>Pseudomonadota</taxon>
        <taxon>Gammaproteobacteria</taxon>
        <taxon>Vibrionales</taxon>
        <taxon>Vibrionaceae</taxon>
        <taxon>Vibrio</taxon>
    </lineage>
</organism>
<feature type="signal peptide" evidence="1">
    <location>
        <begin position="1"/>
        <end position="25"/>
    </location>
</feature>
<evidence type="ECO:0000256" key="1">
    <source>
        <dbReference type="SAM" id="SignalP"/>
    </source>
</evidence>
<dbReference type="GO" id="GO:0016020">
    <property type="term" value="C:membrane"/>
    <property type="evidence" value="ECO:0007669"/>
    <property type="project" value="InterPro"/>
</dbReference>
<name>A0A1Y6ISP3_9VIBR</name>
<feature type="chain" id="PRO_5012599509" evidence="1">
    <location>
        <begin position="26"/>
        <end position="427"/>
    </location>
</feature>
<proteinExistence type="predicted"/>
<dbReference type="SUPFAM" id="SSF56935">
    <property type="entry name" value="Porins"/>
    <property type="match status" value="1"/>
</dbReference>
<dbReference type="EMBL" id="JAWRCO010000001">
    <property type="protein sequence ID" value="MDW6003161.1"/>
    <property type="molecule type" value="Genomic_DNA"/>
</dbReference>
<dbReference type="Proteomes" id="UP001283366">
    <property type="component" value="Unassembled WGS sequence"/>
</dbReference>
<keyword evidence="5" id="KW-1185">Reference proteome</keyword>
<sequence>MKKLSLALAISAAVSLPTISAPAFADDSVQFHGYSMVASNFRKEAGKPKNLALHMDPTGPNQDPRGKMGDLGNTYWHDYWTAVSLNKRWEDIYEEGQWADFTFELVGYGNKDVEASQNYARLGGLSFLPEDSNIWAGRRYFSDRVQVFAYNIKEVNIDAGIGYNSKNFDISIGTSQIDYAGFSGDVNNQPVQAIEGSREILDLAYRVGKAEFGATYLKELESFHNDTQQALSVFGKYKYDSFMGLDGDLTLEAQVGKGVIAQYLNTSRISALSEDGDISARLSAYGIIMGIEGFNIRPALILEKSYRENTDKRTTHVNDGGFGGIGDYGNADETGIFAGITVGQTLTENLSMQYEAIVNRTWNKDGNDGVDGTSYKLAMGPAVQLKSLPWVAPKIDVTVAYVGGDEELTFLNEKSEWRFGYRMEVWF</sequence>
<evidence type="ECO:0000313" key="4">
    <source>
        <dbReference type="Proteomes" id="UP000196125"/>
    </source>
</evidence>
<dbReference type="GO" id="GO:0034219">
    <property type="term" value="P:carbohydrate transmembrane transport"/>
    <property type="evidence" value="ECO:0007669"/>
    <property type="project" value="InterPro"/>
</dbReference>
<evidence type="ECO:0000313" key="2">
    <source>
        <dbReference type="EMBL" id="MDW6003161.1"/>
    </source>
</evidence>
<dbReference type="Gene3D" id="2.40.170.10">
    <property type="entry name" value="Porin, LamB type"/>
    <property type="match status" value="1"/>
</dbReference>
<reference evidence="2 5" key="2">
    <citation type="submission" date="2023-11" db="EMBL/GenBank/DDBJ databases">
        <title>Plant-associative lifestyle of Vibrio porteresiae and its evolutionary dynamics.</title>
        <authorList>
            <person name="Rameshkumar N."/>
            <person name="Kirti K."/>
        </authorList>
    </citation>
    <scope>NUCLEOTIDE SEQUENCE [LARGE SCALE GENOMIC DNA]</scope>
    <source>
        <strain evidence="2 5">MSSRF38</strain>
    </source>
</reference>
<dbReference type="EMBL" id="FXXI01000001">
    <property type="protein sequence ID" value="SMS00051.1"/>
    <property type="molecule type" value="Genomic_DNA"/>
</dbReference>
<dbReference type="Pfam" id="PF02264">
    <property type="entry name" value="LamB"/>
    <property type="match status" value="1"/>
</dbReference>
<evidence type="ECO:0000313" key="5">
    <source>
        <dbReference type="Proteomes" id="UP001283366"/>
    </source>
</evidence>
<gene>
    <name evidence="2" type="ORF">SBX37_09920</name>
    <name evidence="3" type="ORF">VIM7927_01289</name>
</gene>
<dbReference type="InterPro" id="IPR003192">
    <property type="entry name" value="Porin_LamB"/>
</dbReference>
<protein>
    <submittedName>
        <fullName evidence="2">Carbohydrate porin</fullName>
    </submittedName>
    <submittedName>
        <fullName evidence="3">LamB porin</fullName>
    </submittedName>
</protein>
<dbReference type="RefSeq" id="WP_087480031.1">
    <property type="nucleotide sequence ID" value="NZ_AP024883.1"/>
</dbReference>
<evidence type="ECO:0000313" key="3">
    <source>
        <dbReference type="EMBL" id="SMS00051.1"/>
    </source>
</evidence>
<dbReference type="GO" id="GO:0015288">
    <property type="term" value="F:porin activity"/>
    <property type="evidence" value="ECO:0007669"/>
    <property type="project" value="InterPro"/>
</dbReference>
<dbReference type="AlphaFoldDB" id="A0A1Y6ISP3"/>
<dbReference type="Proteomes" id="UP000196125">
    <property type="component" value="Unassembled WGS sequence"/>
</dbReference>
<keyword evidence="1" id="KW-0732">Signal</keyword>
<reference evidence="3 4" key="1">
    <citation type="submission" date="2017-05" db="EMBL/GenBank/DDBJ databases">
        <authorList>
            <person name="Song R."/>
            <person name="Chenine A.L."/>
            <person name="Ruprecht R.M."/>
        </authorList>
    </citation>
    <scope>NUCLEOTIDE SEQUENCE [LARGE SCALE GENOMIC DNA]</scope>
    <source>
        <strain evidence="3 4">CECT 7927</strain>
    </source>
</reference>